<comment type="caution">
    <text evidence="1">The sequence shown here is derived from an EMBL/GenBank/DDBJ whole genome shotgun (WGS) entry which is preliminary data.</text>
</comment>
<proteinExistence type="predicted"/>
<keyword evidence="2" id="KW-1185">Reference proteome</keyword>
<dbReference type="AlphaFoldDB" id="A0A2G8S6V3"/>
<reference evidence="1 2" key="1">
    <citation type="journal article" date="2015" name="Sci. Rep.">
        <title>Chromosome-level genome map provides insights into diverse defense mechanisms in the medicinal fungus Ganoderma sinense.</title>
        <authorList>
            <person name="Zhu Y."/>
            <person name="Xu J."/>
            <person name="Sun C."/>
            <person name="Zhou S."/>
            <person name="Xu H."/>
            <person name="Nelson D.R."/>
            <person name="Qian J."/>
            <person name="Song J."/>
            <person name="Luo H."/>
            <person name="Xiang L."/>
            <person name="Li Y."/>
            <person name="Xu Z."/>
            <person name="Ji A."/>
            <person name="Wang L."/>
            <person name="Lu S."/>
            <person name="Hayward A."/>
            <person name="Sun W."/>
            <person name="Li X."/>
            <person name="Schwartz D.C."/>
            <person name="Wang Y."/>
            <person name="Chen S."/>
        </authorList>
    </citation>
    <scope>NUCLEOTIDE SEQUENCE [LARGE SCALE GENOMIC DNA]</scope>
    <source>
        <strain evidence="1 2">ZZ0214-1</strain>
    </source>
</reference>
<dbReference type="STRING" id="1077348.A0A2G8S6V3"/>
<accession>A0A2G8S6V3</accession>
<name>A0A2G8S6V3_9APHY</name>
<organism evidence="1 2">
    <name type="scientific">Ganoderma sinense ZZ0214-1</name>
    <dbReference type="NCBI Taxonomy" id="1077348"/>
    <lineage>
        <taxon>Eukaryota</taxon>
        <taxon>Fungi</taxon>
        <taxon>Dikarya</taxon>
        <taxon>Basidiomycota</taxon>
        <taxon>Agaricomycotina</taxon>
        <taxon>Agaricomycetes</taxon>
        <taxon>Polyporales</taxon>
        <taxon>Polyporaceae</taxon>
        <taxon>Ganoderma</taxon>
    </lineage>
</organism>
<evidence type="ECO:0008006" key="3">
    <source>
        <dbReference type="Google" id="ProtNLM"/>
    </source>
</evidence>
<evidence type="ECO:0000313" key="1">
    <source>
        <dbReference type="EMBL" id="PIL29509.1"/>
    </source>
</evidence>
<evidence type="ECO:0000313" key="2">
    <source>
        <dbReference type="Proteomes" id="UP000230002"/>
    </source>
</evidence>
<dbReference type="EMBL" id="AYKW01000021">
    <property type="protein sequence ID" value="PIL29509.1"/>
    <property type="molecule type" value="Genomic_DNA"/>
</dbReference>
<dbReference type="Proteomes" id="UP000230002">
    <property type="component" value="Unassembled WGS sequence"/>
</dbReference>
<protein>
    <recommendedName>
        <fullName evidence="3">F-box domain-containing protein</fullName>
    </recommendedName>
</protein>
<gene>
    <name evidence="1" type="ORF">GSI_08317</name>
</gene>
<dbReference type="OrthoDB" id="2757906at2759"/>
<sequence>MSKLHPGNSDAKYPMQPPHHVPTEVCENIIDMFYSRFVSETRGDIVTLHSCSLVCKAWRVRSQRMLFYKVQLYDATALQRFSAVLNFGPHLRAYVREVILTGYYLQTTASILVLFPALFAGRLPNLWRVVVAHLPETVGWYPKPSDPPKSKSLPYIPLHPRFSTFLSTFTTVTTLVIHDATFRSFSEFARTLHGLPNLEVLLCDSVRWITPGGAHPGADFTMVKPGWEVGKSVLPPFAPNLEMLHLRDMHLYGMERLIWTRGPYLTALEITVPLINIPEQPAEVRGIDLSACLGLQRLHFRFRPSFSQKAYYSIVKGMLQSWNLKHASRLQFATDDGHKFTREGFANVLRTASLFVDTWIQRDSPSNNSEKRPHFDCRLTVRIDDLEVWRDWWWECLKRSFPTWVKLGRLTMEFESLTFK</sequence>